<dbReference type="InterPro" id="IPR036390">
    <property type="entry name" value="WH_DNA-bd_sf"/>
</dbReference>
<keyword evidence="5" id="KW-0804">Transcription</keyword>
<dbReference type="Proteomes" id="UP001596495">
    <property type="component" value="Unassembled WGS sequence"/>
</dbReference>
<dbReference type="InterPro" id="IPR036388">
    <property type="entry name" value="WH-like_DNA-bd_sf"/>
</dbReference>
<dbReference type="PANTHER" id="PTHR30293:SF2">
    <property type="entry name" value="TRANSCRIPTIONAL ACTIVATOR PROTEIN NHAR"/>
    <property type="match status" value="1"/>
</dbReference>
<dbReference type="EMBL" id="JBHTBX010000011">
    <property type="protein sequence ID" value="MFC7435867.1"/>
    <property type="molecule type" value="Genomic_DNA"/>
</dbReference>
<dbReference type="PROSITE" id="PS50931">
    <property type="entry name" value="HTH_LYSR"/>
    <property type="match status" value="1"/>
</dbReference>
<comment type="caution">
    <text evidence="7">The sequence shown here is derived from an EMBL/GenBank/DDBJ whole genome shotgun (WGS) entry which is preliminary data.</text>
</comment>
<dbReference type="RefSeq" id="WP_382259115.1">
    <property type="nucleotide sequence ID" value="NZ_JBHTBX010000011.1"/>
</dbReference>
<reference evidence="8" key="1">
    <citation type="journal article" date="2019" name="Int. J. Syst. Evol. Microbiol.">
        <title>The Global Catalogue of Microorganisms (GCM) 10K type strain sequencing project: providing services to taxonomists for standard genome sequencing and annotation.</title>
        <authorList>
            <consortium name="The Broad Institute Genomics Platform"/>
            <consortium name="The Broad Institute Genome Sequencing Center for Infectious Disease"/>
            <person name="Wu L."/>
            <person name="Ma J."/>
        </authorList>
    </citation>
    <scope>NUCLEOTIDE SEQUENCE [LARGE SCALE GENOMIC DNA]</scope>
    <source>
        <strain evidence="8">CCUG 54518</strain>
    </source>
</reference>
<dbReference type="InterPro" id="IPR005119">
    <property type="entry name" value="LysR_subst-bd"/>
</dbReference>
<evidence type="ECO:0000256" key="4">
    <source>
        <dbReference type="ARBA" id="ARBA00023159"/>
    </source>
</evidence>
<evidence type="ECO:0000256" key="5">
    <source>
        <dbReference type="ARBA" id="ARBA00023163"/>
    </source>
</evidence>
<organism evidence="7 8">
    <name type="scientific">Hydrogenophaga bisanensis</name>
    <dbReference type="NCBI Taxonomy" id="439611"/>
    <lineage>
        <taxon>Bacteria</taxon>
        <taxon>Pseudomonadati</taxon>
        <taxon>Pseudomonadota</taxon>
        <taxon>Betaproteobacteria</taxon>
        <taxon>Burkholderiales</taxon>
        <taxon>Comamonadaceae</taxon>
        <taxon>Hydrogenophaga</taxon>
    </lineage>
</organism>
<keyword evidence="2" id="KW-0805">Transcription regulation</keyword>
<evidence type="ECO:0000313" key="7">
    <source>
        <dbReference type="EMBL" id="MFC7435867.1"/>
    </source>
</evidence>
<proteinExistence type="inferred from homology"/>
<comment type="similarity">
    <text evidence="1">Belongs to the LysR transcriptional regulatory family.</text>
</comment>
<evidence type="ECO:0000313" key="8">
    <source>
        <dbReference type="Proteomes" id="UP001596495"/>
    </source>
</evidence>
<name>A0ABW2RCN8_9BURK</name>
<evidence type="ECO:0000256" key="3">
    <source>
        <dbReference type="ARBA" id="ARBA00023125"/>
    </source>
</evidence>
<dbReference type="SUPFAM" id="SSF53850">
    <property type="entry name" value="Periplasmic binding protein-like II"/>
    <property type="match status" value="1"/>
</dbReference>
<evidence type="ECO:0000256" key="2">
    <source>
        <dbReference type="ARBA" id="ARBA00023015"/>
    </source>
</evidence>
<keyword evidence="4" id="KW-0010">Activator</keyword>
<keyword evidence="3" id="KW-0238">DNA-binding</keyword>
<gene>
    <name evidence="7" type="ORF">ACFQNJ_15230</name>
</gene>
<sequence length="293" mass="32745">MNTELNYKHLYYFWVTAKEGGMSHAATRLGMAVQTISAQVRQLERELGHSLFKPAGRGLALTEAGQTALQLAEQIFQLGEQLPAAVRDSASQTSVRLMVGISDGLPKLAVRDLLSPVLDEPKLRLLCHEDEFDDLLADLALHRLDVVLSDRPAPANPNLRLYSHALGSSHLGWYAPAAWYDEAARDFPRSLERVPVLLPTSHASVRLRLDQWFERHGLQPRIMGEFEDSALLTTFGASGLGVLPAPDRMREQVERAYGLRWLGDCEGVQEHFYAIGTARKVQHPLVQRLLDVR</sequence>
<evidence type="ECO:0000256" key="1">
    <source>
        <dbReference type="ARBA" id="ARBA00009437"/>
    </source>
</evidence>
<dbReference type="SUPFAM" id="SSF46785">
    <property type="entry name" value="Winged helix' DNA-binding domain"/>
    <property type="match status" value="1"/>
</dbReference>
<dbReference type="Pfam" id="PF03466">
    <property type="entry name" value="LysR_substrate"/>
    <property type="match status" value="1"/>
</dbReference>
<accession>A0ABW2RCN8</accession>
<dbReference type="Gene3D" id="1.10.10.10">
    <property type="entry name" value="Winged helix-like DNA-binding domain superfamily/Winged helix DNA-binding domain"/>
    <property type="match status" value="1"/>
</dbReference>
<dbReference type="PANTHER" id="PTHR30293">
    <property type="entry name" value="TRANSCRIPTIONAL REGULATORY PROTEIN NAC-RELATED"/>
    <property type="match status" value="1"/>
</dbReference>
<protein>
    <submittedName>
        <fullName evidence="7">LysR family transcriptional regulator</fullName>
    </submittedName>
</protein>
<feature type="domain" description="HTH lysR-type" evidence="6">
    <location>
        <begin position="5"/>
        <end position="62"/>
    </location>
</feature>
<dbReference type="Pfam" id="PF00126">
    <property type="entry name" value="HTH_1"/>
    <property type="match status" value="1"/>
</dbReference>
<keyword evidence="8" id="KW-1185">Reference proteome</keyword>
<dbReference type="InterPro" id="IPR000847">
    <property type="entry name" value="LysR_HTH_N"/>
</dbReference>
<evidence type="ECO:0000259" key="6">
    <source>
        <dbReference type="PROSITE" id="PS50931"/>
    </source>
</evidence>
<dbReference type="Gene3D" id="3.40.190.290">
    <property type="match status" value="1"/>
</dbReference>